<accession>A0AAV1RI38</accession>
<organism evidence="1 2">
    <name type="scientific">Dovyalis caffra</name>
    <dbReference type="NCBI Taxonomy" id="77055"/>
    <lineage>
        <taxon>Eukaryota</taxon>
        <taxon>Viridiplantae</taxon>
        <taxon>Streptophyta</taxon>
        <taxon>Embryophyta</taxon>
        <taxon>Tracheophyta</taxon>
        <taxon>Spermatophyta</taxon>
        <taxon>Magnoliopsida</taxon>
        <taxon>eudicotyledons</taxon>
        <taxon>Gunneridae</taxon>
        <taxon>Pentapetalae</taxon>
        <taxon>rosids</taxon>
        <taxon>fabids</taxon>
        <taxon>Malpighiales</taxon>
        <taxon>Salicaceae</taxon>
        <taxon>Flacourtieae</taxon>
        <taxon>Dovyalis</taxon>
    </lineage>
</organism>
<name>A0AAV1RI38_9ROSI</name>
<sequence length="68" mass="7631">MTVTIDHPEVIDVQGASPYHGADERVNEDDVVSTHIAEVELDQFREASTQLDIALNQQIQPKRVFEKG</sequence>
<dbReference type="EMBL" id="CAWUPB010000957">
    <property type="protein sequence ID" value="CAK7335197.1"/>
    <property type="molecule type" value="Genomic_DNA"/>
</dbReference>
<evidence type="ECO:0000313" key="1">
    <source>
        <dbReference type="EMBL" id="CAK7335197.1"/>
    </source>
</evidence>
<reference evidence="1 2" key="1">
    <citation type="submission" date="2024-01" db="EMBL/GenBank/DDBJ databases">
        <authorList>
            <person name="Waweru B."/>
        </authorList>
    </citation>
    <scope>NUCLEOTIDE SEQUENCE [LARGE SCALE GENOMIC DNA]</scope>
</reference>
<evidence type="ECO:0000313" key="2">
    <source>
        <dbReference type="Proteomes" id="UP001314170"/>
    </source>
</evidence>
<proteinExistence type="predicted"/>
<gene>
    <name evidence="1" type="ORF">DCAF_LOCUS10258</name>
</gene>
<protein>
    <submittedName>
        <fullName evidence="1">Uncharacterized protein</fullName>
    </submittedName>
</protein>
<dbReference type="Proteomes" id="UP001314170">
    <property type="component" value="Unassembled WGS sequence"/>
</dbReference>
<comment type="caution">
    <text evidence="1">The sequence shown here is derived from an EMBL/GenBank/DDBJ whole genome shotgun (WGS) entry which is preliminary data.</text>
</comment>
<keyword evidence="2" id="KW-1185">Reference proteome</keyword>
<dbReference type="AlphaFoldDB" id="A0AAV1RI38"/>